<name>A0A482TCU6_9EURY</name>
<dbReference type="InterPro" id="IPR013767">
    <property type="entry name" value="PAS_fold"/>
</dbReference>
<dbReference type="GO" id="GO:0006355">
    <property type="term" value="P:regulation of DNA-templated transcription"/>
    <property type="evidence" value="ECO:0007669"/>
    <property type="project" value="InterPro"/>
</dbReference>
<dbReference type="Gene3D" id="3.30.450.20">
    <property type="entry name" value="PAS domain"/>
    <property type="match status" value="3"/>
</dbReference>
<accession>A0A482TCU6</accession>
<dbReference type="PANTHER" id="PTHR44757:SF2">
    <property type="entry name" value="BIOFILM ARCHITECTURE MAINTENANCE PROTEIN MBAA"/>
    <property type="match status" value="1"/>
</dbReference>
<gene>
    <name evidence="5" type="ORF">ELS19_00460</name>
</gene>
<evidence type="ECO:0000259" key="3">
    <source>
        <dbReference type="PROSITE" id="PS50112"/>
    </source>
</evidence>
<dbReference type="EMBL" id="RZHH01000001">
    <property type="protein sequence ID" value="RYJ19510.1"/>
    <property type="molecule type" value="Genomic_DNA"/>
</dbReference>
<dbReference type="InterPro" id="IPR052155">
    <property type="entry name" value="Biofilm_reg_signaling"/>
</dbReference>
<dbReference type="SUPFAM" id="SSF55785">
    <property type="entry name" value="PYP-like sensor domain (PAS domain)"/>
    <property type="match status" value="3"/>
</dbReference>
<feature type="domain" description="PAS" evidence="3">
    <location>
        <begin position="29"/>
        <end position="99"/>
    </location>
</feature>
<dbReference type="SUPFAM" id="SSF88659">
    <property type="entry name" value="Sigma3 and sigma4 domains of RNA polymerase sigma factors"/>
    <property type="match status" value="1"/>
</dbReference>
<dbReference type="InterPro" id="IPR029016">
    <property type="entry name" value="GAF-like_dom_sf"/>
</dbReference>
<dbReference type="InterPro" id="IPR013324">
    <property type="entry name" value="RNA_pol_sigma_r3/r4-like"/>
</dbReference>
<feature type="domain" description="PAC" evidence="4">
    <location>
        <begin position="347"/>
        <end position="399"/>
    </location>
</feature>
<evidence type="ECO:0000259" key="4">
    <source>
        <dbReference type="PROSITE" id="PS50113"/>
    </source>
</evidence>
<dbReference type="Pfam" id="PF13426">
    <property type="entry name" value="PAS_9"/>
    <property type="match status" value="2"/>
</dbReference>
<dbReference type="InterPro" id="IPR003018">
    <property type="entry name" value="GAF"/>
</dbReference>
<dbReference type="InterPro" id="IPR031803">
    <property type="entry name" value="BAT_GAF/HTH-assoc"/>
</dbReference>
<dbReference type="SMART" id="SM00065">
    <property type="entry name" value="GAF"/>
    <property type="match status" value="1"/>
</dbReference>
<dbReference type="InterPro" id="IPR000014">
    <property type="entry name" value="PAS"/>
</dbReference>
<reference evidence="5 6" key="1">
    <citation type="submission" date="2018-12" db="EMBL/GenBank/DDBJ databases">
        <title>Genome analysis provides insights into bioremediation potentialities of Halogeometricum borinquense strain N11.</title>
        <authorList>
            <person name="Najjari A."/>
            <person name="Youssef N."/>
            <person name="Fhoula I."/>
            <person name="Ben Dhia O."/>
            <person name="Mahjoubi M."/>
            <person name="Ouzari H.I."/>
            <person name="Cherif A."/>
        </authorList>
    </citation>
    <scope>NUCLEOTIDE SEQUENCE [LARGE SCALE GENOMIC DNA]</scope>
    <source>
        <strain evidence="5 6">N11</strain>
    </source>
</reference>
<dbReference type="InterPro" id="IPR000700">
    <property type="entry name" value="PAS-assoc_C"/>
</dbReference>
<keyword evidence="1" id="KW-0805">Transcription regulation</keyword>
<dbReference type="Pfam" id="PF13185">
    <property type="entry name" value="GAF_2"/>
    <property type="match status" value="1"/>
</dbReference>
<dbReference type="CDD" id="cd00130">
    <property type="entry name" value="PAS"/>
    <property type="match status" value="2"/>
</dbReference>
<dbReference type="PANTHER" id="PTHR44757">
    <property type="entry name" value="DIGUANYLATE CYCLASE DGCP"/>
    <property type="match status" value="1"/>
</dbReference>
<comment type="caution">
    <text evidence="5">The sequence shown here is derived from an EMBL/GenBank/DDBJ whole genome shotgun (WGS) entry which is preliminary data.</text>
</comment>
<dbReference type="SMART" id="SM00091">
    <property type="entry name" value="PAS"/>
    <property type="match status" value="3"/>
</dbReference>
<dbReference type="InterPro" id="IPR035965">
    <property type="entry name" value="PAS-like_dom_sf"/>
</dbReference>
<proteinExistence type="predicted"/>
<dbReference type="Proteomes" id="UP000294028">
    <property type="component" value="Unassembled WGS sequence"/>
</dbReference>
<dbReference type="PROSITE" id="PS50113">
    <property type="entry name" value="PAC"/>
    <property type="match status" value="2"/>
</dbReference>
<dbReference type="Pfam" id="PF15915">
    <property type="entry name" value="BAT"/>
    <property type="match status" value="1"/>
</dbReference>
<evidence type="ECO:0000256" key="2">
    <source>
        <dbReference type="ARBA" id="ARBA00023163"/>
    </source>
</evidence>
<evidence type="ECO:0000256" key="1">
    <source>
        <dbReference type="ARBA" id="ARBA00023015"/>
    </source>
</evidence>
<dbReference type="NCBIfam" id="TIGR00229">
    <property type="entry name" value="sensory_box"/>
    <property type="match status" value="3"/>
</dbReference>
<evidence type="ECO:0000313" key="5">
    <source>
        <dbReference type="EMBL" id="RYJ19510.1"/>
    </source>
</evidence>
<dbReference type="AlphaFoldDB" id="A0A482TCU6"/>
<protein>
    <submittedName>
        <fullName evidence="5">PAS domain S-box protein</fullName>
    </submittedName>
</protein>
<dbReference type="PROSITE" id="PS50112">
    <property type="entry name" value="PAS"/>
    <property type="match status" value="2"/>
</dbReference>
<dbReference type="Pfam" id="PF00989">
    <property type="entry name" value="PAS"/>
    <property type="match status" value="1"/>
</dbReference>
<organism evidence="5 6">
    <name type="scientific">Halogeometricum borinquense</name>
    <dbReference type="NCBI Taxonomy" id="60847"/>
    <lineage>
        <taxon>Archaea</taxon>
        <taxon>Methanobacteriati</taxon>
        <taxon>Methanobacteriota</taxon>
        <taxon>Stenosarchaea group</taxon>
        <taxon>Halobacteria</taxon>
        <taxon>Halobacteriales</taxon>
        <taxon>Haloferacaceae</taxon>
        <taxon>Halogeometricum</taxon>
    </lineage>
</organism>
<feature type="domain" description="PAS" evidence="3">
    <location>
        <begin position="274"/>
        <end position="320"/>
    </location>
</feature>
<dbReference type="SMART" id="SM00086">
    <property type="entry name" value="PAC"/>
    <property type="match status" value="3"/>
</dbReference>
<keyword evidence="2" id="KW-0804">Transcription</keyword>
<dbReference type="Gene3D" id="3.30.450.40">
    <property type="match status" value="1"/>
</dbReference>
<dbReference type="InterPro" id="IPR001610">
    <property type="entry name" value="PAC"/>
</dbReference>
<dbReference type="Pfam" id="PF04967">
    <property type="entry name" value="HTH_10"/>
    <property type="match status" value="1"/>
</dbReference>
<sequence length="802" mass="89840">MTNRSENSFSKWGGDLESVFTASPLDVDATEFCQALVANTSEGLLTVDEDSTIVFANPAVERILGYQPNELVGQPLLTLVPDRLDQQHTRAFQQYIETGERQMDWDDVDFPARHKDGHEVPVSIRFREHSHDGQRLFTGILRDNTDREKRRNELERYEDIITHLPEGIYRTEACSGGTFVEGNTALREMLDVTSMEALLQQGPADFYADPDERRIFQERLREDGVISDEELKVQTATGETIWTSITAIRREEQGEVYIDGVAEDITERKEREERLRAFREAVEQAGHSIYMTDTDGTIEYVNPAFEDITGYSEEEACGETPRLLSSGEHDDEFYADLWETIRSGEVWQGEVTNQRKTGERYVVNQTIAPVTDDDGEIERFVAVSADITDQKERERTLERQRVALERVKQITDSLRPLNRALAQAPTRDEIEQVVCEQLAASDAYLFAWYGDYIPEREQVTPQEWAEIEDECLDDFAVTTNEADSVRGPVGRAVHSCDVQAARNILTDPLSESLHKNALDGGYQSSAAIPVAFDGTVYGVIGVYSDRPNAFDEYEQGLLRELGERIGHAIYAAENERLLHTDTVVELEFKTSSAESIFVRVSEELDCRLELKTIVPTSENAYLCYTSVDGVSPEAVATKLSSSPVVENPRVVDATGTSGTVEYKVSQSPVTTLLEYGATVTSAIIESGDETVVGEIAPDADSRKIISGIQAAYPDTTFIAKRSVDRPVRSINLTQDALDELLTDRQREVLELAYRAGFFESPRCSTGDELADALGITSPTFYLHVRKATRKVLEQIDEIGLFD</sequence>
<dbReference type="InterPro" id="IPR007050">
    <property type="entry name" value="HTH_bacterioopsin"/>
</dbReference>
<feature type="domain" description="PAC" evidence="4">
    <location>
        <begin position="227"/>
        <end position="277"/>
    </location>
</feature>
<evidence type="ECO:0000313" key="6">
    <source>
        <dbReference type="Proteomes" id="UP000294028"/>
    </source>
</evidence>
<dbReference type="SUPFAM" id="SSF55781">
    <property type="entry name" value="GAF domain-like"/>
    <property type="match status" value="1"/>
</dbReference>